<name>A0AB38YDC6_9GAMM</name>
<dbReference type="PANTHER" id="PTHR36251:SF2">
    <property type="entry name" value="GIFSY-2 PROPHAGE HOST SPECIFICITY PROTEIN J, PHAGE LAMBDA"/>
    <property type="match status" value="1"/>
</dbReference>
<sequence length="489" mass="52746">MSRSRRKSLPPIPRTIDPQTRAWMEAVKEQLDVGQGTRGNTLDTNLTYGDLIDIGVAKFKTKFSGGLFNSSQLVPVDQVIDRTIPPRPDGVYGAASIGANTLIWTDPFRQYRNHSHAEVLRAEGEDSLPGEAVKIGTANGSIYSDFTPQPGVFYRYWVRFVSRADITGPIHSSVGLLIETAIPAAVMIEAISGQIDESVLAGSLNQRINLIDGPDSLEGSVASIIKVESQARVEQDNVLSQQINTLASQVNSNLSAIQTESQTRATQNEALALQINTVYAQSNENASAIQTESQTRATQFNTLAQQITTVQSEFEDETAAIQQTLTTQGSAVDGLTAQWEVKSDVNGLVGGVGFFNNGETVDFGIVADRLWITPPNGTGMLKPFIIQDGAVYMNVAVIKEGSIDEGRIGPINFGKIVDSEGQPVTTLAGQLKAEQISTENMTISETATFLGNLDIKSASSGERLQIKNSKIQVFNEDNNLVLVLGNLTE</sequence>
<feature type="domain" description="Tip attachment protein J central straight fiber" evidence="1">
    <location>
        <begin position="320"/>
        <end position="436"/>
    </location>
</feature>
<gene>
    <name evidence="2" type="ORF">NFC81_09065</name>
</gene>
<dbReference type="PANTHER" id="PTHR36251">
    <property type="entry name" value="FELS-1 PROPHAGE HOST SPECIFICITY PROTEIN-RELATED"/>
    <property type="match status" value="1"/>
</dbReference>
<dbReference type="AlphaFoldDB" id="A0AB38YDC6"/>
<organism evidence="2">
    <name type="scientific">Salinispirillum sp. LH 10-3-1</name>
    <dbReference type="NCBI Taxonomy" id="2952525"/>
    <lineage>
        <taxon>Bacteria</taxon>
        <taxon>Pseudomonadati</taxon>
        <taxon>Pseudomonadota</taxon>
        <taxon>Gammaproteobacteria</taxon>
        <taxon>Oceanospirillales</taxon>
        <taxon>Saccharospirillaceae</taxon>
        <taxon>Salinispirillum</taxon>
    </lineage>
</organism>
<evidence type="ECO:0000259" key="1">
    <source>
        <dbReference type="Pfam" id="PF09327"/>
    </source>
</evidence>
<accession>A0AB38YDC6</accession>
<reference evidence="2" key="1">
    <citation type="submission" date="2022-07" db="EMBL/GenBank/DDBJ databases">
        <title>Complete genome sequence of Salinispirillum sp. LH10-3-1 capable of multiple carbohydrate inversion isolated from a soda lake.</title>
        <authorList>
            <person name="Liu J."/>
            <person name="Zhai Y."/>
            <person name="Zhang H."/>
            <person name="Yang H."/>
            <person name="Qu J."/>
            <person name="Li J."/>
        </authorList>
    </citation>
    <scope>NUCLEOTIDE SEQUENCE</scope>
    <source>
        <strain evidence="2">LH 10-3-1</strain>
    </source>
</reference>
<proteinExistence type="predicted"/>
<dbReference type="EMBL" id="CP101717">
    <property type="protein sequence ID" value="WLD56880.1"/>
    <property type="molecule type" value="Genomic_DNA"/>
</dbReference>
<dbReference type="Pfam" id="PF09327">
    <property type="entry name" value="Phage_Tail_Tip"/>
    <property type="match status" value="1"/>
</dbReference>
<protein>
    <submittedName>
        <fullName evidence="2">DUF1983 domain-containing protein</fullName>
    </submittedName>
</protein>
<dbReference type="InterPro" id="IPR053171">
    <property type="entry name" value="Viral_Tip_Attach_Protein"/>
</dbReference>
<dbReference type="RefSeq" id="WP_304994165.1">
    <property type="nucleotide sequence ID" value="NZ_CP101717.1"/>
</dbReference>
<evidence type="ECO:0000313" key="2">
    <source>
        <dbReference type="EMBL" id="WLD56880.1"/>
    </source>
</evidence>
<dbReference type="InterPro" id="IPR015406">
    <property type="entry name" value="GpJ_CSF"/>
</dbReference>